<feature type="chain" id="PRO_5042161996" evidence="6">
    <location>
        <begin position="22"/>
        <end position="423"/>
    </location>
</feature>
<comment type="caution">
    <text evidence="7">The sequence shown here is derived from an EMBL/GenBank/DDBJ whole genome shotgun (WGS) entry which is preliminary data.</text>
</comment>
<keyword evidence="3" id="KW-0472">Membrane</keyword>
<organism evidence="7 8">
    <name type="scientific">Lactococcus lactis</name>
    <dbReference type="NCBI Taxonomy" id="1358"/>
    <lineage>
        <taxon>Bacteria</taxon>
        <taxon>Bacillati</taxon>
        <taxon>Bacillota</taxon>
        <taxon>Bacilli</taxon>
        <taxon>Lactobacillales</taxon>
        <taxon>Streptococcaceae</taxon>
        <taxon>Lactococcus</taxon>
    </lineage>
</organism>
<reference evidence="7" key="1">
    <citation type="submission" date="2023-10" db="EMBL/GenBank/DDBJ databases">
        <title>Production of high quality cheese from raw caw milk (raw cheese).</title>
        <authorList>
            <person name="Samouris G."/>
        </authorList>
    </citation>
    <scope>NUCLEOTIDE SEQUENCE</scope>
    <source>
        <strain evidence="7">M17-3</strain>
    </source>
</reference>
<dbReference type="InterPro" id="IPR006059">
    <property type="entry name" value="SBP"/>
</dbReference>
<dbReference type="PANTHER" id="PTHR43649">
    <property type="entry name" value="ARABINOSE-BINDING PROTEIN-RELATED"/>
    <property type="match status" value="1"/>
</dbReference>
<accession>A0AAE4NSE5</accession>
<keyword evidence="2 6" id="KW-0732">Signal</keyword>
<dbReference type="Pfam" id="PF01547">
    <property type="entry name" value="SBP_bac_1"/>
    <property type="match status" value="1"/>
</dbReference>
<proteinExistence type="predicted"/>
<dbReference type="SUPFAM" id="SSF53850">
    <property type="entry name" value="Periplasmic binding protein-like II"/>
    <property type="match status" value="1"/>
</dbReference>
<dbReference type="Proteomes" id="UP001186047">
    <property type="component" value="Unassembled WGS sequence"/>
</dbReference>
<name>A0AAE4NSE5_9LACT</name>
<evidence type="ECO:0000256" key="6">
    <source>
        <dbReference type="SAM" id="SignalP"/>
    </source>
</evidence>
<dbReference type="AlphaFoldDB" id="A0AAE4NSE5"/>
<dbReference type="RefSeq" id="WP_017864262.1">
    <property type="nucleotide sequence ID" value="NZ_CP059049.1"/>
</dbReference>
<protein>
    <submittedName>
        <fullName evidence="7">Extracellular solute-binding protein</fullName>
    </submittedName>
</protein>
<keyword evidence="1" id="KW-1003">Cell membrane</keyword>
<dbReference type="PANTHER" id="PTHR43649:SF33">
    <property type="entry name" value="POLYGALACTURONAN_RHAMNOGALACTURONAN-BINDING PROTEIN YTCQ"/>
    <property type="match status" value="1"/>
</dbReference>
<sequence>MRITKKVILGSMSIMSVLTLAACSSGSSKNTSSGKQTIEVFSTKTENAATLKKLAADFHKENPNITVNVTAPADGGTVLKTRLTKNNIPDVISGGGDATFLELAKANVLEDLSNQEFIKELQTPYLKAVTSMYGSSKIYGVPYATNASGIVYNKDIFAKYNIEAPKTWDEFTKAIGVLKSNGVTPLELGFQGADNWTTMCIWNSVAPSLQPSDFATKIKENKTTFTKDMKPVTQKFLDVIDYGQNNFMGKSYNDTLSDFASGKSGMIINGSWTVPVIRQTNPKINFGLIPFPTTNDATKNKLSSGVDVLLAVGKNSSHKDADKKFVSFMMKKENATKYINEQVAFSAVKGVEQTDPAMVSVKDYIAKGDVTDYPDHLYPAGFQMAGILSQLSLNKTKGMSDSSNISQFLKTADQQYQTANTSK</sequence>
<evidence type="ECO:0000256" key="1">
    <source>
        <dbReference type="ARBA" id="ARBA00022475"/>
    </source>
</evidence>
<dbReference type="EMBL" id="JAWHVL010000040">
    <property type="protein sequence ID" value="MDV2633759.1"/>
    <property type="molecule type" value="Genomic_DNA"/>
</dbReference>
<evidence type="ECO:0000256" key="2">
    <source>
        <dbReference type="ARBA" id="ARBA00022729"/>
    </source>
</evidence>
<evidence type="ECO:0000256" key="4">
    <source>
        <dbReference type="ARBA" id="ARBA00023139"/>
    </source>
</evidence>
<dbReference type="Gene3D" id="3.40.190.10">
    <property type="entry name" value="Periplasmic binding protein-like II"/>
    <property type="match status" value="2"/>
</dbReference>
<feature type="signal peptide" evidence="6">
    <location>
        <begin position="1"/>
        <end position="21"/>
    </location>
</feature>
<evidence type="ECO:0000313" key="8">
    <source>
        <dbReference type="Proteomes" id="UP001186047"/>
    </source>
</evidence>
<evidence type="ECO:0000313" key="7">
    <source>
        <dbReference type="EMBL" id="MDV2633759.1"/>
    </source>
</evidence>
<evidence type="ECO:0000256" key="3">
    <source>
        <dbReference type="ARBA" id="ARBA00023136"/>
    </source>
</evidence>
<evidence type="ECO:0000256" key="5">
    <source>
        <dbReference type="ARBA" id="ARBA00023288"/>
    </source>
</evidence>
<gene>
    <name evidence="7" type="ORF">RZO31_12970</name>
</gene>
<keyword evidence="5" id="KW-0449">Lipoprotein</keyword>
<dbReference type="PROSITE" id="PS51257">
    <property type="entry name" value="PROKAR_LIPOPROTEIN"/>
    <property type="match status" value="1"/>
</dbReference>
<keyword evidence="4" id="KW-0564">Palmitate</keyword>
<dbReference type="InterPro" id="IPR050490">
    <property type="entry name" value="Bact_solute-bd_prot1"/>
</dbReference>